<proteinExistence type="predicted"/>
<dbReference type="RefSeq" id="WP_207704864.1">
    <property type="nucleotide sequence ID" value="NZ_JAFREL020000001.1"/>
</dbReference>
<gene>
    <name evidence="1" type="ORF">JZO67_001288</name>
</gene>
<sequence>MYIKDTNSIVYELIDYPEFLENFYNDDKKARNDLDKSQLKIFEEGLNADELTDLIASDDYSSDERIVFIRAIENKITNESAKILAENFQKNHNVEPELLLSICELLSKYQNQEVYDLFLKYISDDAINDDSVQNIIIDYFNNYE</sequence>
<reference evidence="1 2" key="1">
    <citation type="submission" date="2021-03" db="EMBL/GenBank/DDBJ databases">
        <authorList>
            <person name="Gilmore M.S."/>
            <person name="Schwartzman J."/>
            <person name="Van Tyne D."/>
            <person name="Martin M."/>
            <person name="Earl A.M."/>
            <person name="Manson A.L."/>
            <person name="Straub T."/>
            <person name="Salamzade R."/>
            <person name="Saavedra J."/>
            <person name="Lebreton F."/>
            <person name="Prichula J."/>
            <person name="Schaufler K."/>
            <person name="Gaca A."/>
            <person name="Sgardioli B."/>
            <person name="Wagenaar J."/>
            <person name="Strong T."/>
        </authorList>
    </citation>
    <scope>NUCLEOTIDE SEQUENCE [LARGE SCALE GENOMIC DNA]</scope>
    <source>
        <strain evidence="1 2">665A</strain>
    </source>
</reference>
<organism evidence="1 2">
    <name type="scientific">Candidatus Enterococcus ferrettii</name>
    <dbReference type="NCBI Taxonomy" id="2815324"/>
    <lineage>
        <taxon>Bacteria</taxon>
        <taxon>Bacillati</taxon>
        <taxon>Bacillota</taxon>
        <taxon>Bacilli</taxon>
        <taxon>Lactobacillales</taxon>
        <taxon>Enterococcaceae</taxon>
        <taxon>Enterococcus</taxon>
    </lineage>
</organism>
<evidence type="ECO:0000313" key="2">
    <source>
        <dbReference type="Proteomes" id="UP000664357"/>
    </source>
</evidence>
<dbReference type="EMBL" id="JAFREL020000001">
    <property type="protein sequence ID" value="MEO1769337.1"/>
    <property type="molecule type" value="Genomic_DNA"/>
</dbReference>
<comment type="caution">
    <text evidence="1">The sequence shown here is derived from an EMBL/GenBank/DDBJ whole genome shotgun (WGS) entry which is preliminary data.</text>
</comment>
<name>A0ABV0EL41_9ENTE</name>
<reference evidence="1 2" key="2">
    <citation type="submission" date="2024-02" db="EMBL/GenBank/DDBJ databases">
        <title>The Genome Sequence of Enterococcus sp. DIV0159.</title>
        <authorList>
            <person name="Earl A."/>
            <person name="Manson A."/>
            <person name="Gilmore M."/>
            <person name="Sanders J."/>
            <person name="Shea T."/>
            <person name="Howe W."/>
            <person name="Livny J."/>
            <person name="Cuomo C."/>
            <person name="Neafsey D."/>
            <person name="Birren B."/>
        </authorList>
    </citation>
    <scope>NUCLEOTIDE SEQUENCE [LARGE SCALE GENOMIC DNA]</scope>
    <source>
        <strain evidence="1 2">665A</strain>
    </source>
</reference>
<accession>A0ABV0EL41</accession>
<dbReference type="Proteomes" id="UP000664357">
    <property type="component" value="Unassembled WGS sequence"/>
</dbReference>
<protein>
    <submittedName>
        <fullName evidence="1">Uncharacterized protein</fullName>
    </submittedName>
</protein>
<keyword evidence="2" id="KW-1185">Reference proteome</keyword>
<evidence type="ECO:0000313" key="1">
    <source>
        <dbReference type="EMBL" id="MEO1769337.1"/>
    </source>
</evidence>